<evidence type="ECO:0000256" key="3">
    <source>
        <dbReference type="ARBA" id="ARBA00022729"/>
    </source>
</evidence>
<evidence type="ECO:0000256" key="6">
    <source>
        <dbReference type="PROSITE-ProRule" id="PRU01240"/>
    </source>
</evidence>
<keyword evidence="3 7" id="KW-0732">Signal</keyword>
<dbReference type="InterPro" id="IPR015500">
    <property type="entry name" value="Peptidase_S8_subtilisin-rel"/>
</dbReference>
<evidence type="ECO:0000259" key="8">
    <source>
        <dbReference type="PROSITE" id="PS51208"/>
    </source>
</evidence>
<gene>
    <name evidence="9" type="ORF">H0E82_15935</name>
</gene>
<dbReference type="InterPro" id="IPR050131">
    <property type="entry name" value="Peptidase_S8_subtilisin-like"/>
</dbReference>
<keyword evidence="4 6" id="KW-0378">Hydrolase</keyword>
<keyword evidence="10" id="KW-1185">Reference proteome</keyword>
<dbReference type="Pfam" id="PF00082">
    <property type="entry name" value="Peptidase_S8"/>
    <property type="match status" value="1"/>
</dbReference>
<evidence type="ECO:0000256" key="7">
    <source>
        <dbReference type="SAM" id="SignalP"/>
    </source>
</evidence>
<dbReference type="InterPro" id="IPR000209">
    <property type="entry name" value="Peptidase_S8/S53_dom"/>
</dbReference>
<dbReference type="InterPro" id="IPR006315">
    <property type="entry name" value="OM_autotransptr_brl_dom"/>
</dbReference>
<dbReference type="InterPro" id="IPR036709">
    <property type="entry name" value="Autotransporte_beta_dom_sf"/>
</dbReference>
<dbReference type="InterPro" id="IPR005546">
    <property type="entry name" value="Autotransporte_beta"/>
</dbReference>
<comment type="similarity">
    <text evidence="1 6">Belongs to the peptidase S8 family.</text>
</comment>
<sequence>MSAHLHRGRVPRRTRIAAAIAVGITGLAFSAATLAVDAPLDAASRDPDIERIVATAFRAAPAKTSQTADTPLVFSRVWQRTPLGTGMAAAGTAGIAPGASDVPATPHSAEAWITEEFQADWGLEVINAHHAYARRLTGTGVRLGLLDSGAGLDHEEFVGKDHRAITMAELLADGTLCTDSTVLAGPTACFYSEGDKVSIDAEYYDPALQQYFPNPANNYLWGNTFFSYGSHGTHVAGTMAANRDGSGMHGVAFGATLSSARLFNDSLAIVDLPCIQYNDCLTFTTSADSNAFAQMYQQAADHGVRAMNHSWGYTYQAYTPGEVALYHNALMANAGIAATFEEMAAASRDTGLLQVVAAGNSTVNVSPATSPHASAPATLPMLFPGIEQYWVSVVNLNEQLQLSNRSMKCGVSAEWCIAAPGSNITSTVYGGDEEIVADWVIDDDGNLRFEYGDFSAEFAYADYSGTSMAAPHVTGALALLLERFPYLTGAQVRDVMLTTATDIGAPGVDEIYGWGLLNLKAAIEGPGLLRVDTDVVMDTVAGGRKVWEGGAWDDWTNDIGGPGRLTKSGAGWLRLSGDNSFGGATVRSGLLELDGDNALSSDVRVDGGALLINGALRGSTLEVVNGLAVVNGTVSGAQTRVGAAGTLGGSGTVADTRVAGTIAPGNSIGTLTVDGNYVQVAGSVFEAELQPPSTSDLLRVIGSASIEGGTLRAISLPGTYLLGQRYSLITAQGGLTGQFDALDSSALSPFLALSLIYGANGLSVAVARGASLASAAGTANQQAAAAAADALAFNQGLPVALTQLAPEQARQAFDSLSGEAHASAQAILVDSGRMVRNATLARAGLGQDAFTAQREEDAATGAWVELQRHGGRIEGDGNAARVQSNGNAALVGVDHTFGTWRLGVFGGTGRTDFDVRQRGSKGETDSRHAGLYASTDFGGFGVRAGYSYTWHELDLERRVAFPGLTDVTRARYDADAWQAFIEAGYRSNAGAWSFEPYLQYAHVELDTDAAVEDGGAAALALGASSERVDLTTAGLRFDVALRGSQQDQSWLSLRGNLGYRYAGGDQIRSTQAAWSGGEVFTVRSPAITDEATLVELGFAARTSANSLFEVGYSGVLSDDVRDHGAIARFSVQF</sequence>
<dbReference type="GO" id="GO:0004252">
    <property type="term" value="F:serine-type endopeptidase activity"/>
    <property type="evidence" value="ECO:0007669"/>
    <property type="project" value="UniProtKB-UniRule"/>
</dbReference>
<dbReference type="NCBIfam" id="TIGR01414">
    <property type="entry name" value="autotrans_barl"/>
    <property type="match status" value="1"/>
</dbReference>
<evidence type="ECO:0000256" key="4">
    <source>
        <dbReference type="ARBA" id="ARBA00022801"/>
    </source>
</evidence>
<feature type="signal peptide" evidence="7">
    <location>
        <begin position="1"/>
        <end position="35"/>
    </location>
</feature>
<evidence type="ECO:0000313" key="10">
    <source>
        <dbReference type="Proteomes" id="UP000589896"/>
    </source>
</evidence>
<dbReference type="GO" id="GO:0019867">
    <property type="term" value="C:outer membrane"/>
    <property type="evidence" value="ECO:0007669"/>
    <property type="project" value="InterPro"/>
</dbReference>
<evidence type="ECO:0000313" key="9">
    <source>
        <dbReference type="EMBL" id="NYZ64229.1"/>
    </source>
</evidence>
<organism evidence="9 10">
    <name type="scientific">Luteimonas deserti</name>
    <dbReference type="NCBI Taxonomy" id="2752306"/>
    <lineage>
        <taxon>Bacteria</taxon>
        <taxon>Pseudomonadati</taxon>
        <taxon>Pseudomonadota</taxon>
        <taxon>Gammaproteobacteria</taxon>
        <taxon>Lysobacterales</taxon>
        <taxon>Lysobacteraceae</taxon>
        <taxon>Luteimonas</taxon>
    </lineage>
</organism>
<dbReference type="SUPFAM" id="SSF103515">
    <property type="entry name" value="Autotransporter"/>
    <property type="match status" value="1"/>
</dbReference>
<dbReference type="PRINTS" id="PR00723">
    <property type="entry name" value="SUBTILISIN"/>
</dbReference>
<dbReference type="SMART" id="SM00869">
    <property type="entry name" value="Autotransporter"/>
    <property type="match status" value="1"/>
</dbReference>
<feature type="chain" id="PRO_5030614903" evidence="7">
    <location>
        <begin position="36"/>
        <end position="1133"/>
    </location>
</feature>
<dbReference type="EMBL" id="JACCJZ010000020">
    <property type="protein sequence ID" value="NYZ64229.1"/>
    <property type="molecule type" value="Genomic_DNA"/>
</dbReference>
<dbReference type="InterPro" id="IPR022398">
    <property type="entry name" value="Peptidase_S8_His-AS"/>
</dbReference>
<dbReference type="CDD" id="cd04848">
    <property type="entry name" value="Peptidases_S8_Autotransporter_serine_protease_like"/>
    <property type="match status" value="1"/>
</dbReference>
<dbReference type="InterPro" id="IPR036852">
    <property type="entry name" value="Peptidase_S8/S53_dom_sf"/>
</dbReference>
<evidence type="ECO:0000256" key="2">
    <source>
        <dbReference type="ARBA" id="ARBA00022670"/>
    </source>
</evidence>
<comment type="caution">
    <text evidence="9">The sequence shown here is derived from an EMBL/GenBank/DDBJ whole genome shotgun (WGS) entry which is preliminary data.</text>
</comment>
<dbReference type="InterPro" id="IPR023828">
    <property type="entry name" value="Peptidase_S8_Ser-AS"/>
</dbReference>
<feature type="active site" description="Charge relay system" evidence="6">
    <location>
        <position position="231"/>
    </location>
</feature>
<keyword evidence="2 6" id="KW-0645">Protease</keyword>
<evidence type="ECO:0000256" key="5">
    <source>
        <dbReference type="ARBA" id="ARBA00022825"/>
    </source>
</evidence>
<dbReference type="PANTHER" id="PTHR43806">
    <property type="entry name" value="PEPTIDASE S8"/>
    <property type="match status" value="1"/>
</dbReference>
<proteinExistence type="inferred from homology"/>
<dbReference type="InterPro" id="IPR034061">
    <property type="entry name" value="Peptidases_S8_Autotransporter"/>
</dbReference>
<evidence type="ECO:0000256" key="1">
    <source>
        <dbReference type="ARBA" id="ARBA00011073"/>
    </source>
</evidence>
<feature type="domain" description="Autotransporter" evidence="8">
    <location>
        <begin position="855"/>
        <end position="1133"/>
    </location>
</feature>
<dbReference type="AlphaFoldDB" id="A0A7Z0QUF2"/>
<feature type="active site" description="Charge relay system" evidence="6">
    <location>
        <position position="467"/>
    </location>
</feature>
<keyword evidence="5 6" id="KW-0720">Serine protease</keyword>
<dbReference type="PROSITE" id="PS00138">
    <property type="entry name" value="SUBTILASE_SER"/>
    <property type="match status" value="1"/>
</dbReference>
<dbReference type="PANTHER" id="PTHR43806:SF11">
    <property type="entry name" value="CEREVISIN-RELATED"/>
    <property type="match status" value="1"/>
</dbReference>
<name>A0A7Z0QUF2_9GAMM</name>
<accession>A0A7Z0QUF2</accession>
<dbReference type="PROSITE" id="PS00137">
    <property type="entry name" value="SUBTILASE_HIS"/>
    <property type="match status" value="1"/>
</dbReference>
<protein>
    <submittedName>
        <fullName evidence="9">Autotransporter domain-containing protein</fullName>
    </submittedName>
</protein>
<feature type="active site" description="Charge relay system" evidence="6">
    <location>
        <position position="147"/>
    </location>
</feature>
<dbReference type="PROSITE" id="PS51892">
    <property type="entry name" value="SUBTILASE"/>
    <property type="match status" value="1"/>
</dbReference>
<dbReference type="SUPFAM" id="SSF52743">
    <property type="entry name" value="Subtilisin-like"/>
    <property type="match status" value="1"/>
</dbReference>
<dbReference type="Gene3D" id="2.40.128.130">
    <property type="entry name" value="Autotransporter beta-domain"/>
    <property type="match status" value="1"/>
</dbReference>
<reference evidence="9 10" key="1">
    <citation type="submission" date="2020-07" db="EMBL/GenBank/DDBJ databases">
        <title>isolation of Luteimonas sp. SJ-16.</title>
        <authorList>
            <person name="Huang X.-X."/>
            <person name="Xu L."/>
            <person name="Sun J.-Q."/>
        </authorList>
    </citation>
    <scope>NUCLEOTIDE SEQUENCE [LARGE SCALE GENOMIC DNA]</scope>
    <source>
        <strain evidence="9 10">SJ-16</strain>
    </source>
</reference>
<dbReference type="NCBIfam" id="TIGR02601">
    <property type="entry name" value="autotrns_rpt"/>
    <property type="match status" value="1"/>
</dbReference>
<dbReference type="Proteomes" id="UP000589896">
    <property type="component" value="Unassembled WGS sequence"/>
</dbReference>
<dbReference type="PROSITE" id="PS51208">
    <property type="entry name" value="AUTOTRANSPORTER"/>
    <property type="match status" value="1"/>
</dbReference>
<dbReference type="Gene3D" id="3.40.50.200">
    <property type="entry name" value="Peptidase S8/S53 domain"/>
    <property type="match status" value="1"/>
</dbReference>
<dbReference type="InterPro" id="IPR013425">
    <property type="entry name" value="Autotrns_rpt"/>
</dbReference>
<dbReference type="Pfam" id="PF03797">
    <property type="entry name" value="Autotransporter"/>
    <property type="match status" value="1"/>
</dbReference>
<dbReference type="GO" id="GO:0006508">
    <property type="term" value="P:proteolysis"/>
    <property type="evidence" value="ECO:0007669"/>
    <property type="project" value="UniProtKB-KW"/>
</dbReference>